<feature type="domain" description="Hemerythrin-like" evidence="4">
    <location>
        <begin position="159"/>
        <end position="278"/>
    </location>
</feature>
<dbReference type="InterPro" id="IPR004378">
    <property type="entry name" value="F420H2_quin_Rdtase"/>
</dbReference>
<comment type="catalytic activity">
    <reaction evidence="2">
        <text>oxidized coenzyme F420-(gamma-L-Glu)(n) + a quinol + H(+) = reduced coenzyme F420-(gamma-L-Glu)(n) + a quinone</text>
        <dbReference type="Rhea" id="RHEA:39663"/>
        <dbReference type="Rhea" id="RHEA-COMP:12939"/>
        <dbReference type="Rhea" id="RHEA-COMP:14378"/>
        <dbReference type="ChEBI" id="CHEBI:15378"/>
        <dbReference type="ChEBI" id="CHEBI:24646"/>
        <dbReference type="ChEBI" id="CHEBI:132124"/>
        <dbReference type="ChEBI" id="CHEBI:133980"/>
        <dbReference type="ChEBI" id="CHEBI:139511"/>
    </reaction>
</comment>
<dbReference type="NCBIfam" id="TIGR00026">
    <property type="entry name" value="hi_GC_TIGR00026"/>
    <property type="match status" value="1"/>
</dbReference>
<dbReference type="InterPro" id="IPR012349">
    <property type="entry name" value="Split_barrel_FMN-bd"/>
</dbReference>
<dbReference type="Gene3D" id="2.30.110.10">
    <property type="entry name" value="Electron Transport, Fmn-binding Protein, Chain A"/>
    <property type="match status" value="1"/>
</dbReference>
<dbReference type="Pfam" id="PF04075">
    <property type="entry name" value="F420H2_quin_red"/>
    <property type="match status" value="1"/>
</dbReference>
<dbReference type="InterPro" id="IPR012312">
    <property type="entry name" value="Hemerythrin-like"/>
</dbReference>
<dbReference type="SUPFAM" id="SSF50475">
    <property type="entry name" value="FMN-binding split barrel"/>
    <property type="match status" value="1"/>
</dbReference>
<dbReference type="CDD" id="cd12108">
    <property type="entry name" value="Hr-like"/>
    <property type="match status" value="1"/>
</dbReference>
<dbReference type="EMBL" id="SJJY01000008">
    <property type="protein sequence ID" value="TCC19663.1"/>
    <property type="molecule type" value="Genomic_DNA"/>
</dbReference>
<reference evidence="5 6" key="1">
    <citation type="submission" date="2019-02" db="EMBL/GenBank/DDBJ databases">
        <title>Kribbella capetownensis sp. nov. and Kribbella speibonae sp. nov., isolated from soil.</title>
        <authorList>
            <person name="Curtis S.M."/>
            <person name="Norton I."/>
            <person name="Everest G.J."/>
            <person name="Meyers P.R."/>
        </authorList>
    </citation>
    <scope>NUCLEOTIDE SEQUENCE [LARGE SCALE GENOMIC DNA]</scope>
    <source>
        <strain evidence="5 6">SK5</strain>
    </source>
</reference>
<evidence type="ECO:0000313" key="5">
    <source>
        <dbReference type="EMBL" id="TCC19663.1"/>
    </source>
</evidence>
<name>A0ABY1ZXP1_9ACTN</name>
<organism evidence="5 6">
    <name type="scientific">Kribbella speibonae</name>
    <dbReference type="NCBI Taxonomy" id="1572660"/>
    <lineage>
        <taxon>Bacteria</taxon>
        <taxon>Bacillati</taxon>
        <taxon>Actinomycetota</taxon>
        <taxon>Actinomycetes</taxon>
        <taxon>Propionibacteriales</taxon>
        <taxon>Kribbellaceae</taxon>
        <taxon>Kribbella</taxon>
    </lineage>
</organism>
<gene>
    <name evidence="5" type="ORF">E0H58_32825</name>
</gene>
<evidence type="ECO:0000256" key="3">
    <source>
        <dbReference type="SAM" id="Coils"/>
    </source>
</evidence>
<dbReference type="PANTHER" id="PTHR39428">
    <property type="entry name" value="F420H(2)-DEPENDENT QUINONE REDUCTASE RV1261C"/>
    <property type="match status" value="1"/>
</dbReference>
<evidence type="ECO:0000256" key="2">
    <source>
        <dbReference type="ARBA" id="ARBA00049106"/>
    </source>
</evidence>
<dbReference type="RefSeq" id="WP_131466768.1">
    <property type="nucleotide sequence ID" value="NZ_SJJY01000008.1"/>
</dbReference>
<evidence type="ECO:0000313" key="6">
    <source>
        <dbReference type="Proteomes" id="UP000292385"/>
    </source>
</evidence>
<keyword evidence="6" id="KW-1185">Reference proteome</keyword>
<dbReference type="PANTHER" id="PTHR39428:SF1">
    <property type="entry name" value="F420H(2)-DEPENDENT QUINONE REDUCTASE RV1261C"/>
    <property type="match status" value="1"/>
</dbReference>
<comment type="caution">
    <text evidence="5">The sequence shown here is derived from an EMBL/GenBank/DDBJ whole genome shotgun (WGS) entry which is preliminary data.</text>
</comment>
<accession>A0ABY1ZXP1</accession>
<sequence>MSAKPFHDTREKRILNDLTAQLIAEFQANDGRVGGPFENSRLLLLTTTGARTGQSRTAILGYYPDGDRVLVVGSAGGSPKHPAWYHNLLADPSVHVDLGLFEYDATAVVLRGAERDEVFARLVEADPGWGEYQKQTTRTLPVVALVQQPGPPPVRGSFAEMLKTIHAAFRRELALIRHDIATSGTLGAQLRINCLTMCQGLHYHHTGESTGLFPALVEQHPELADVIAVLQKEHDEIAVLLAELEQLVSTDLLAQVDELIAQLNAHLDREEAALLPYL</sequence>
<dbReference type="Pfam" id="PF01814">
    <property type="entry name" value="Hemerythrin"/>
    <property type="match status" value="1"/>
</dbReference>
<evidence type="ECO:0000259" key="4">
    <source>
        <dbReference type="Pfam" id="PF01814"/>
    </source>
</evidence>
<evidence type="ECO:0000256" key="1">
    <source>
        <dbReference type="ARBA" id="ARBA00008710"/>
    </source>
</evidence>
<proteinExistence type="inferred from homology"/>
<dbReference type="Gene3D" id="1.20.120.520">
    <property type="entry name" value="nmb1532 protein domain like"/>
    <property type="match status" value="1"/>
</dbReference>
<feature type="coiled-coil region" evidence="3">
    <location>
        <begin position="227"/>
        <end position="273"/>
    </location>
</feature>
<comment type="similarity">
    <text evidence="1">Belongs to the F420H(2)-dependent quinone reductase family.</text>
</comment>
<keyword evidence="3" id="KW-0175">Coiled coil</keyword>
<protein>
    <submittedName>
        <fullName evidence="5">Nitroreductase family deazaflavin-dependent oxidoreductase</fullName>
    </submittedName>
</protein>
<dbReference type="Proteomes" id="UP000292385">
    <property type="component" value="Unassembled WGS sequence"/>
</dbReference>